<reference evidence="2 3" key="1">
    <citation type="journal article" date="2024" name="Nat. Commun.">
        <title>Phylogenomics reveals the evolutionary origins of lichenization in chlorophyte algae.</title>
        <authorList>
            <person name="Puginier C."/>
            <person name="Libourel C."/>
            <person name="Otte J."/>
            <person name="Skaloud P."/>
            <person name="Haon M."/>
            <person name="Grisel S."/>
            <person name="Petersen M."/>
            <person name="Berrin J.G."/>
            <person name="Delaux P.M."/>
            <person name="Dal Grande F."/>
            <person name="Keller J."/>
        </authorList>
    </citation>
    <scope>NUCLEOTIDE SEQUENCE [LARGE SCALE GENOMIC DNA]</scope>
    <source>
        <strain evidence="2 3">SAG 2043</strain>
    </source>
</reference>
<keyword evidence="1" id="KW-0732">Signal</keyword>
<dbReference type="AlphaFoldDB" id="A0AAW1PZY9"/>
<dbReference type="InterPro" id="IPR042983">
    <property type="entry name" value="PKDCC"/>
</dbReference>
<sequence length="615" mass="65073">MWHVMCLCLAGLLLPEALADTVPQRPDLDGGQVRLLHRKLLQASGSAGDYTVYPATNYNRMGDFDCPGSKTPGNCQFDGSQNDAKAKCDSQPGCQGFVYINTQNGFYYLKGGLGSQPLDLTAKSCDYSTDFYVKQAPIGTAGYAVLHGTNYRPADYDCPGSKTPGYCQFDGSAADAQANCDRQIGCQGFVFILGANTYYLKGGPGRKPLDLRSTSDDSATDFYYNPNDTVQGRYGSPDGYAIYRTANYPPADFNCPGTQAPGYCRFSGSASDAKTMCDRQPGCQGFVYILGPQGHFYYLKGGPGSAPLDVNTKTCDPATDLYIKQSVSGSGVASLAAAKQLVASAPAPSGWVSGDVAAQRLAGVWQGTTYSPAVLLLEDSALAATACVDIALKGRLIGLSNFFTGNNTLLRQNLTVAGTAMSVAVTAADVTRALLATGAKVPQYATLYPFALGSLRHNYTVAAGNGDLLVLQTEAAGNPDWCLHWSVAWNDTSKTVMAVAIEQVDIQPMGFDAPVLHPICSLDVVPATTASSCNNTRPAQAAQYGDDGLELKIDFDLPTSPPVQRQDALQSTTQFGQNSGLPQPLKLTMRTEFTCMSGPCMFLFPEAAAATATSG</sequence>
<keyword evidence="3" id="KW-1185">Reference proteome</keyword>
<dbReference type="PANTHER" id="PTHR46448:SF1">
    <property type="entry name" value="PROTEIN KINASE DOMAIN-CONTAINING PROTEIN"/>
    <property type="match status" value="1"/>
</dbReference>
<evidence type="ECO:0000313" key="2">
    <source>
        <dbReference type="EMBL" id="KAK9814243.1"/>
    </source>
</evidence>
<dbReference type="GO" id="GO:0004715">
    <property type="term" value="F:non-membrane spanning protein tyrosine kinase activity"/>
    <property type="evidence" value="ECO:0007669"/>
    <property type="project" value="InterPro"/>
</dbReference>
<name>A0AAW1PZY9_9CHLO</name>
<organism evidence="2 3">
    <name type="scientific">[Myrmecia] bisecta</name>
    <dbReference type="NCBI Taxonomy" id="41462"/>
    <lineage>
        <taxon>Eukaryota</taxon>
        <taxon>Viridiplantae</taxon>
        <taxon>Chlorophyta</taxon>
        <taxon>core chlorophytes</taxon>
        <taxon>Trebouxiophyceae</taxon>
        <taxon>Trebouxiales</taxon>
        <taxon>Trebouxiaceae</taxon>
        <taxon>Myrmecia</taxon>
    </lineage>
</organism>
<dbReference type="GO" id="GO:0005576">
    <property type="term" value="C:extracellular region"/>
    <property type="evidence" value="ECO:0007669"/>
    <property type="project" value="TreeGrafter"/>
</dbReference>
<dbReference type="EMBL" id="JALJOR010000007">
    <property type="protein sequence ID" value="KAK9814243.1"/>
    <property type="molecule type" value="Genomic_DNA"/>
</dbReference>
<proteinExistence type="predicted"/>
<dbReference type="Proteomes" id="UP001489004">
    <property type="component" value="Unassembled WGS sequence"/>
</dbReference>
<accession>A0AAW1PZY9</accession>
<evidence type="ECO:0000256" key="1">
    <source>
        <dbReference type="SAM" id="SignalP"/>
    </source>
</evidence>
<gene>
    <name evidence="2" type="ORF">WJX72_002792</name>
</gene>
<feature type="chain" id="PRO_5043553511" evidence="1">
    <location>
        <begin position="20"/>
        <end position="615"/>
    </location>
</feature>
<protein>
    <submittedName>
        <fullName evidence="2">Uncharacterized protein</fullName>
    </submittedName>
</protein>
<evidence type="ECO:0000313" key="3">
    <source>
        <dbReference type="Proteomes" id="UP001489004"/>
    </source>
</evidence>
<comment type="caution">
    <text evidence="2">The sequence shown here is derived from an EMBL/GenBank/DDBJ whole genome shotgun (WGS) entry which is preliminary data.</text>
</comment>
<feature type="signal peptide" evidence="1">
    <location>
        <begin position="1"/>
        <end position="19"/>
    </location>
</feature>
<dbReference type="PANTHER" id="PTHR46448">
    <property type="entry name" value="PROTEIN KINASE DOMAIN-CONTAINING PROTEIN"/>
    <property type="match status" value="1"/>
</dbReference>